<dbReference type="PANTHER" id="PTHR13847:SF289">
    <property type="entry name" value="GLYCINE OXIDASE"/>
    <property type="match status" value="1"/>
</dbReference>
<dbReference type="GO" id="GO:0016491">
    <property type="term" value="F:oxidoreductase activity"/>
    <property type="evidence" value="ECO:0007669"/>
    <property type="project" value="UniProtKB-KW"/>
</dbReference>
<dbReference type="EMBL" id="LRPC01000001">
    <property type="protein sequence ID" value="KYG77400.1"/>
    <property type="molecule type" value="Genomic_DNA"/>
</dbReference>
<dbReference type="SUPFAM" id="SSF51905">
    <property type="entry name" value="FAD/NAD(P)-binding domain"/>
    <property type="match status" value="1"/>
</dbReference>
<dbReference type="STRING" id="333140.AWW68_01115"/>
<sequence>MKAKKVIIIGAGIVGYSTAYFLNKSGCEVTILEQTDGNNNCSYGNAGYVSPSHLVPLASPGIISQGLKWMLNKRSPFYIKPKLDLDLIRWVRLFHKASTDKRVKEAIPVLYDLTVKSQKLYEEILETERIEAGYNKSGLLMVCQTAQALHHEEEMVKIAESYGLEASTLTREETEKLDPNVQYNMAGSVFFGCDSWMTPNVFMAKFRELLIERGVDIQYHSTLTDFKIENGKVKAAKTKVAELIADEFIITAGAWSPLLMKRLGIFMPLQGGKGYSFMMENLPSNPKLPSILVEARIATTPMLHGLRVAGTMELAGINHTINQPRIDGIIKSLKVAMPSLADYDFSSIRPWAGLRPCTPDGLPYIGRVSSLSNLQVGTGHAMLGWTLGPITGKMLAEEVLGEKASVKSELLKVERYN</sequence>
<evidence type="ECO:0000313" key="4">
    <source>
        <dbReference type="Proteomes" id="UP000075606"/>
    </source>
</evidence>
<name>A0A150XFA8_9BACT</name>
<protein>
    <recommendedName>
        <fullName evidence="2">FAD dependent oxidoreductase domain-containing protein</fullName>
    </recommendedName>
</protein>
<dbReference type="OrthoDB" id="9794226at2"/>
<dbReference type="InterPro" id="IPR036188">
    <property type="entry name" value="FAD/NAD-bd_sf"/>
</dbReference>
<accession>A0A150XFA8</accession>
<evidence type="ECO:0000259" key="2">
    <source>
        <dbReference type="Pfam" id="PF01266"/>
    </source>
</evidence>
<proteinExistence type="predicted"/>
<dbReference type="Gene3D" id="3.30.9.10">
    <property type="entry name" value="D-Amino Acid Oxidase, subunit A, domain 2"/>
    <property type="match status" value="1"/>
</dbReference>
<dbReference type="RefSeq" id="WP_068215695.1">
    <property type="nucleotide sequence ID" value="NZ_LRPC01000001.1"/>
</dbReference>
<dbReference type="GO" id="GO:0005737">
    <property type="term" value="C:cytoplasm"/>
    <property type="evidence" value="ECO:0007669"/>
    <property type="project" value="TreeGrafter"/>
</dbReference>
<dbReference type="PANTHER" id="PTHR13847">
    <property type="entry name" value="SARCOSINE DEHYDROGENASE-RELATED"/>
    <property type="match status" value="1"/>
</dbReference>
<organism evidence="3 4">
    <name type="scientific">Roseivirga spongicola</name>
    <dbReference type="NCBI Taxonomy" id="333140"/>
    <lineage>
        <taxon>Bacteria</taxon>
        <taxon>Pseudomonadati</taxon>
        <taxon>Bacteroidota</taxon>
        <taxon>Cytophagia</taxon>
        <taxon>Cytophagales</taxon>
        <taxon>Roseivirgaceae</taxon>
        <taxon>Roseivirga</taxon>
    </lineage>
</organism>
<comment type="caution">
    <text evidence="3">The sequence shown here is derived from an EMBL/GenBank/DDBJ whole genome shotgun (WGS) entry which is preliminary data.</text>
</comment>
<feature type="domain" description="FAD dependent oxidoreductase" evidence="2">
    <location>
        <begin position="5"/>
        <end position="397"/>
    </location>
</feature>
<gene>
    <name evidence="3" type="ORF">AWW68_01115</name>
</gene>
<dbReference type="AlphaFoldDB" id="A0A150XFA8"/>
<dbReference type="Proteomes" id="UP000075606">
    <property type="component" value="Unassembled WGS sequence"/>
</dbReference>
<evidence type="ECO:0000256" key="1">
    <source>
        <dbReference type="ARBA" id="ARBA00023002"/>
    </source>
</evidence>
<keyword evidence="1" id="KW-0560">Oxidoreductase</keyword>
<reference evidence="3 4" key="1">
    <citation type="submission" date="2016-01" db="EMBL/GenBank/DDBJ databases">
        <title>Genome sequencing of Roseivirga spongicola UST030701-084.</title>
        <authorList>
            <person name="Selvaratnam C."/>
            <person name="Thevarajoo S."/>
            <person name="Goh K.M."/>
            <person name="Ee R."/>
            <person name="Chan K.-G."/>
            <person name="Chong C.S."/>
        </authorList>
    </citation>
    <scope>NUCLEOTIDE SEQUENCE [LARGE SCALE GENOMIC DNA]</scope>
    <source>
        <strain evidence="3 4">UST030701-084</strain>
    </source>
</reference>
<evidence type="ECO:0000313" key="3">
    <source>
        <dbReference type="EMBL" id="KYG77400.1"/>
    </source>
</evidence>
<dbReference type="Gene3D" id="3.50.50.60">
    <property type="entry name" value="FAD/NAD(P)-binding domain"/>
    <property type="match status" value="2"/>
</dbReference>
<keyword evidence="4" id="KW-1185">Reference proteome</keyword>
<dbReference type="SUPFAM" id="SSF54373">
    <property type="entry name" value="FAD-linked reductases, C-terminal domain"/>
    <property type="match status" value="1"/>
</dbReference>
<dbReference type="InterPro" id="IPR006076">
    <property type="entry name" value="FAD-dep_OxRdtase"/>
</dbReference>
<dbReference type="Pfam" id="PF01266">
    <property type="entry name" value="DAO"/>
    <property type="match status" value="1"/>
</dbReference>